<dbReference type="InterPro" id="IPR017517">
    <property type="entry name" value="Maleyloyr_isom"/>
</dbReference>
<dbReference type="PANTHER" id="PTHR40758">
    <property type="entry name" value="CONSERVED PROTEIN"/>
    <property type="match status" value="1"/>
</dbReference>
<evidence type="ECO:0000313" key="2">
    <source>
        <dbReference type="EMBL" id="GAA2475043.1"/>
    </source>
</evidence>
<evidence type="ECO:0000259" key="1">
    <source>
        <dbReference type="Pfam" id="PF11716"/>
    </source>
</evidence>
<dbReference type="SUPFAM" id="SSF109854">
    <property type="entry name" value="DinB/YfiT-like putative metalloenzymes"/>
    <property type="match status" value="1"/>
</dbReference>
<dbReference type="Proteomes" id="UP001500730">
    <property type="component" value="Unassembled WGS sequence"/>
</dbReference>
<organism evidence="2 3">
    <name type="scientific">Terrabacter carboxydivorans</name>
    <dbReference type="NCBI Taxonomy" id="619730"/>
    <lineage>
        <taxon>Bacteria</taxon>
        <taxon>Bacillati</taxon>
        <taxon>Actinomycetota</taxon>
        <taxon>Actinomycetes</taxon>
        <taxon>Micrococcales</taxon>
        <taxon>Intrasporangiaceae</taxon>
        <taxon>Terrabacter</taxon>
    </lineage>
</organism>
<sequence>MPRPSAAPGPLDLSLDELGEALGAASTVLRANAVAAGLDAPVPTCPGWTVLDLVAHQGMVHRWAASHLRGRPIEPPEPLEQEGRASADPLGWFDEGATALLQAVVDAPDDLEALVFLRDAPAPRLFWTRRQCHETTIHAVDALAARLRRPPRADETWIRRPVALDVIDELLVGFVTRRKEGAAPGAPTTLLVRPDGSEVAWLVDLATGRPVSTRRVDASSPEAAADHTLAGDPIELYLRLWSRSGADPVDDLERWWRETISVTW</sequence>
<proteinExistence type="predicted"/>
<dbReference type="NCBIfam" id="TIGR03083">
    <property type="entry name" value="maleylpyruvate isomerase family mycothiol-dependent enzyme"/>
    <property type="match status" value="1"/>
</dbReference>
<keyword evidence="2" id="KW-0413">Isomerase</keyword>
<dbReference type="EMBL" id="BAAARE010000003">
    <property type="protein sequence ID" value="GAA2475043.1"/>
    <property type="molecule type" value="Genomic_DNA"/>
</dbReference>
<dbReference type="Pfam" id="PF11716">
    <property type="entry name" value="MDMPI_N"/>
    <property type="match status" value="1"/>
</dbReference>
<keyword evidence="3" id="KW-1185">Reference proteome</keyword>
<dbReference type="RefSeq" id="WP_344253615.1">
    <property type="nucleotide sequence ID" value="NZ_BAAARE010000003.1"/>
</dbReference>
<dbReference type="InterPro" id="IPR034660">
    <property type="entry name" value="DinB/YfiT-like"/>
</dbReference>
<evidence type="ECO:0000313" key="3">
    <source>
        <dbReference type="Proteomes" id="UP001500730"/>
    </source>
</evidence>
<gene>
    <name evidence="2" type="ORF">GCM10009858_10550</name>
</gene>
<dbReference type="PANTHER" id="PTHR40758:SF1">
    <property type="entry name" value="CONSERVED PROTEIN"/>
    <property type="match status" value="1"/>
</dbReference>
<name>A0ABN3KZI3_9MICO</name>
<comment type="caution">
    <text evidence="2">The sequence shown here is derived from an EMBL/GenBank/DDBJ whole genome shotgun (WGS) entry which is preliminary data.</text>
</comment>
<accession>A0ABN3KZI3</accession>
<reference evidence="2 3" key="1">
    <citation type="journal article" date="2019" name="Int. J. Syst. Evol. Microbiol.">
        <title>The Global Catalogue of Microorganisms (GCM) 10K type strain sequencing project: providing services to taxonomists for standard genome sequencing and annotation.</title>
        <authorList>
            <consortium name="The Broad Institute Genomics Platform"/>
            <consortium name="The Broad Institute Genome Sequencing Center for Infectious Disease"/>
            <person name="Wu L."/>
            <person name="Ma J."/>
        </authorList>
    </citation>
    <scope>NUCLEOTIDE SEQUENCE [LARGE SCALE GENOMIC DNA]</scope>
    <source>
        <strain evidence="2 3">JCM 16259</strain>
    </source>
</reference>
<feature type="domain" description="Mycothiol-dependent maleylpyruvate isomerase metal-binding" evidence="1">
    <location>
        <begin position="23"/>
        <end position="142"/>
    </location>
</feature>
<protein>
    <submittedName>
        <fullName evidence="2">Maleylpyruvate isomerase family mycothiol-dependent enzyme</fullName>
    </submittedName>
</protein>
<dbReference type="InterPro" id="IPR024344">
    <property type="entry name" value="MDMPI_metal-binding"/>
</dbReference>
<dbReference type="GO" id="GO:0016853">
    <property type="term" value="F:isomerase activity"/>
    <property type="evidence" value="ECO:0007669"/>
    <property type="project" value="UniProtKB-KW"/>
</dbReference>